<feature type="binding site" evidence="8">
    <location>
        <position position="281"/>
    </location>
    <ligand>
        <name>substrate</name>
    </ligand>
</feature>
<comment type="similarity">
    <text evidence="2 8">Belongs to the diaminopimelate epimerase family.</text>
</comment>
<keyword evidence="6 8" id="KW-0413">Isomerase</keyword>
<evidence type="ECO:0000256" key="8">
    <source>
        <dbReference type="HAMAP-Rule" id="MF_00197"/>
    </source>
</evidence>
<feature type="binding site" evidence="8">
    <location>
        <begin position="344"/>
        <end position="345"/>
    </location>
    <ligand>
        <name>substrate</name>
    </ligand>
</feature>
<comment type="caution">
    <text evidence="8">Lacks conserved residue(s) required for the propagation of feature annotation.</text>
</comment>
<evidence type="ECO:0000256" key="4">
    <source>
        <dbReference type="ARBA" id="ARBA00022605"/>
    </source>
</evidence>
<evidence type="ECO:0000256" key="7">
    <source>
        <dbReference type="ARBA" id="ARBA00051712"/>
    </source>
</evidence>
<dbReference type="InterPro" id="IPR001653">
    <property type="entry name" value="DAP_epimerase_DapF"/>
</dbReference>
<dbReference type="PROSITE" id="PS01326">
    <property type="entry name" value="DAP_EPIMERASE"/>
    <property type="match status" value="1"/>
</dbReference>
<protein>
    <recommendedName>
        <fullName evidence="3 8">Diaminopimelate epimerase</fullName>
        <shortName evidence="8">DAP epimerase</shortName>
        <ecNumber evidence="3 8">5.1.1.7</ecNumber>
    </recommendedName>
    <alternativeName>
        <fullName evidence="8">PLP-independent amino acid racemase</fullName>
    </alternativeName>
</protein>
<organism evidence="10 11">
    <name type="scientific">Flaviflexus salsibiostraticola</name>
    <dbReference type="NCBI Taxonomy" id="1282737"/>
    <lineage>
        <taxon>Bacteria</taxon>
        <taxon>Bacillati</taxon>
        <taxon>Actinomycetota</taxon>
        <taxon>Actinomycetes</taxon>
        <taxon>Actinomycetales</taxon>
        <taxon>Actinomycetaceae</taxon>
        <taxon>Flaviflexus</taxon>
    </lineage>
</organism>
<keyword evidence="8" id="KW-0963">Cytoplasm</keyword>
<evidence type="ECO:0000256" key="5">
    <source>
        <dbReference type="ARBA" id="ARBA00023154"/>
    </source>
</evidence>
<dbReference type="GO" id="GO:0008837">
    <property type="term" value="F:diaminopimelate epimerase activity"/>
    <property type="evidence" value="ECO:0007669"/>
    <property type="project" value="UniProtKB-UniRule"/>
</dbReference>
<evidence type="ECO:0000256" key="1">
    <source>
        <dbReference type="ARBA" id="ARBA00005196"/>
    </source>
</evidence>
<comment type="function">
    <text evidence="8">Catalyzes the stereoinversion of LL-2,6-diaminopimelate (L,L-DAP) to meso-diaminopimelate (meso-DAP), a precursor of L-lysine and an essential component of the bacterial peptidoglycan.</text>
</comment>
<dbReference type="UniPathway" id="UPA00034">
    <property type="reaction ID" value="UER00025"/>
</dbReference>
<feature type="site" description="Could be important to modulate the pK values of the two catalytic cysteine residues" evidence="8">
    <location>
        <position position="344"/>
    </location>
</feature>
<evidence type="ECO:0000313" key="10">
    <source>
        <dbReference type="EMBL" id="AZN28875.1"/>
    </source>
</evidence>
<dbReference type="AlphaFoldDB" id="A0A3Q8WRZ0"/>
<dbReference type="EMBL" id="CP034438">
    <property type="protein sequence ID" value="AZN28875.1"/>
    <property type="molecule type" value="Genomic_DNA"/>
</dbReference>
<dbReference type="PANTHER" id="PTHR31689">
    <property type="entry name" value="DIAMINOPIMELATE EPIMERASE, CHLOROPLASTIC"/>
    <property type="match status" value="1"/>
</dbReference>
<dbReference type="Proteomes" id="UP000270021">
    <property type="component" value="Chromosome"/>
</dbReference>
<name>A0A3Q8WRZ0_9ACTO</name>
<evidence type="ECO:0000256" key="9">
    <source>
        <dbReference type="PROSITE-ProRule" id="PRU10125"/>
    </source>
</evidence>
<feature type="binding site" evidence="8">
    <location>
        <begin position="354"/>
        <end position="355"/>
    </location>
    <ligand>
        <name>substrate</name>
    </ligand>
</feature>
<comment type="subcellular location">
    <subcellularLocation>
        <location evidence="8">Cytoplasm</location>
    </subcellularLocation>
</comment>
<reference evidence="10 11" key="1">
    <citation type="submission" date="2018-12" db="EMBL/GenBank/DDBJ databases">
        <title>Complete genome sequence of Flaviflexus salsibiostraticola KCTC 33148.</title>
        <authorList>
            <person name="Bae J.-W."/>
        </authorList>
    </citation>
    <scope>NUCLEOTIDE SEQUENCE [LARGE SCALE GENOMIC DNA]</scope>
    <source>
        <strain evidence="10 11">KCTC 33148</strain>
    </source>
</reference>
<feature type="active site" description="Proton acceptor" evidence="8">
    <location>
        <position position="353"/>
    </location>
</feature>
<feature type="active site" evidence="9">
    <location>
        <position position="183"/>
    </location>
</feature>
<evidence type="ECO:0000256" key="6">
    <source>
        <dbReference type="ARBA" id="ARBA00023235"/>
    </source>
</evidence>
<keyword evidence="11" id="KW-1185">Reference proteome</keyword>
<feature type="binding site" evidence="8">
    <location>
        <begin position="184"/>
        <end position="185"/>
    </location>
    <ligand>
        <name>substrate</name>
    </ligand>
</feature>
<gene>
    <name evidence="8" type="primary">dapF</name>
    <name evidence="10" type="ORF">EJO69_00095</name>
</gene>
<dbReference type="Pfam" id="PF01678">
    <property type="entry name" value="DAP_epimerase"/>
    <property type="match status" value="2"/>
</dbReference>
<dbReference type="KEGG" id="fsl:EJO69_00095"/>
<evidence type="ECO:0000256" key="3">
    <source>
        <dbReference type="ARBA" id="ARBA00013080"/>
    </source>
</evidence>
<dbReference type="PANTHER" id="PTHR31689:SF0">
    <property type="entry name" value="DIAMINOPIMELATE EPIMERASE"/>
    <property type="match status" value="1"/>
</dbReference>
<dbReference type="GO" id="GO:0005829">
    <property type="term" value="C:cytosol"/>
    <property type="evidence" value="ECO:0007669"/>
    <property type="project" value="TreeGrafter"/>
</dbReference>
<proteinExistence type="inferred from homology"/>
<dbReference type="OrthoDB" id="9805408at2"/>
<dbReference type="EC" id="5.1.1.7" evidence="3 8"/>
<dbReference type="SUPFAM" id="SSF54506">
    <property type="entry name" value="Diaminopimelate epimerase-like"/>
    <property type="match status" value="1"/>
</dbReference>
<keyword evidence="4 8" id="KW-0028">Amino-acid biosynthesis</keyword>
<accession>A0A3Q8WRZ0</accession>
<evidence type="ECO:0000313" key="11">
    <source>
        <dbReference type="Proteomes" id="UP000270021"/>
    </source>
</evidence>
<feature type="active site" description="Proton donor" evidence="8">
    <location>
        <position position="183"/>
    </location>
</feature>
<feature type="binding site" evidence="8">
    <location>
        <position position="327"/>
    </location>
    <ligand>
        <name>substrate</name>
    </ligand>
</feature>
<comment type="subunit">
    <text evidence="8">Homodimer.</text>
</comment>
<comment type="catalytic activity">
    <reaction evidence="7 8">
        <text>(2S,6S)-2,6-diaminopimelate = meso-2,6-diaminopimelate</text>
        <dbReference type="Rhea" id="RHEA:15393"/>
        <dbReference type="ChEBI" id="CHEBI:57609"/>
        <dbReference type="ChEBI" id="CHEBI:57791"/>
        <dbReference type="EC" id="5.1.1.7"/>
    </reaction>
</comment>
<comment type="pathway">
    <text evidence="1 8">Amino-acid biosynthesis; L-lysine biosynthesis via DAP pathway; DL-2,6-diaminopimelate from LL-2,6-diaminopimelate: step 1/1.</text>
</comment>
<evidence type="ECO:0000256" key="2">
    <source>
        <dbReference type="ARBA" id="ARBA00010219"/>
    </source>
</evidence>
<dbReference type="HAMAP" id="MF_00197">
    <property type="entry name" value="DAP_epimerase"/>
    <property type="match status" value="1"/>
</dbReference>
<dbReference type="NCBIfam" id="TIGR00652">
    <property type="entry name" value="DapF"/>
    <property type="match status" value="1"/>
</dbReference>
<keyword evidence="5 8" id="KW-0457">Lysine biosynthesis</keyword>
<feature type="site" description="Could be important to modulate the pK values of the two catalytic cysteine residues" evidence="8">
    <location>
        <position position="283"/>
    </location>
</feature>
<dbReference type="Gene3D" id="3.10.310.10">
    <property type="entry name" value="Diaminopimelate Epimerase, Chain A, domain 1"/>
    <property type="match status" value="2"/>
</dbReference>
<dbReference type="GO" id="GO:0009089">
    <property type="term" value="P:lysine biosynthetic process via diaminopimelate"/>
    <property type="evidence" value="ECO:0007669"/>
    <property type="project" value="UniProtKB-UniRule"/>
</dbReference>
<feature type="binding site" evidence="8">
    <location>
        <position position="174"/>
    </location>
    <ligand>
        <name>substrate</name>
    </ligand>
</feature>
<sequence length="407" mass="43600">MRLPARDGIVQRVGEGDGVPRQMPASFVVRPAGAGIRLCTRCAEGHTALPERPRMTGRVPFSGSAPRLGWFSSSSGLLRVKYSPFDPVFVLRSSCGMMNHRHEERWILMGLTFTKMHGLGNDFVVVDGMNSRVDLPADQVEAICDRHRGVGADGVITVRPGRSQGSSAFMDYINADGTPAQMCGNGVRVTAKYLVDHGYVAPESGELLLDTRAGVKRLTFEANRGRLDQATVNMGPPELDPASIPVRADSDSAHRGMRFVGSLAIDTQWGAADLACVSMGNPHAVWFVGIETLPETLFAGERSLQGLDLTRVGPVLESAPVFPEKANIEFVTVEDDGLHMRVYERGVGETLACGTGACAVLVAAYLTGRSGPSSDVHLPGGTLAIDWRDDGVYMTGPAATVYSGTWN</sequence>
<dbReference type="InterPro" id="IPR018510">
    <property type="entry name" value="DAP_epimerase_AS"/>
</dbReference>
<feature type="binding site" evidence="8">
    <location>
        <position position="121"/>
    </location>
    <ligand>
        <name>substrate</name>
    </ligand>
</feature>